<feature type="domain" description="Cation efflux protein transmembrane" evidence="8">
    <location>
        <begin position="15"/>
        <end position="205"/>
    </location>
</feature>
<organism evidence="10 11">
    <name type="scientific">Parabacteroides chartae</name>
    <dbReference type="NCBI Taxonomy" id="1037355"/>
    <lineage>
        <taxon>Bacteria</taxon>
        <taxon>Pseudomonadati</taxon>
        <taxon>Bacteroidota</taxon>
        <taxon>Bacteroidia</taxon>
        <taxon>Bacteroidales</taxon>
        <taxon>Tannerellaceae</taxon>
        <taxon>Parabacteroides</taxon>
    </lineage>
</organism>
<gene>
    <name evidence="10" type="ORF">SAMN05660349_02198</name>
</gene>
<dbReference type="InterPro" id="IPR027470">
    <property type="entry name" value="Cation_efflux_CTD"/>
</dbReference>
<keyword evidence="6 7" id="KW-0472">Membrane</keyword>
<evidence type="ECO:0000256" key="2">
    <source>
        <dbReference type="ARBA" id="ARBA00008114"/>
    </source>
</evidence>
<proteinExistence type="inferred from homology"/>
<evidence type="ECO:0000313" key="11">
    <source>
        <dbReference type="Proteomes" id="UP000190852"/>
    </source>
</evidence>
<feature type="transmembrane region" description="Helical" evidence="7">
    <location>
        <begin position="112"/>
        <end position="134"/>
    </location>
</feature>
<evidence type="ECO:0000313" key="10">
    <source>
        <dbReference type="EMBL" id="SKB65000.1"/>
    </source>
</evidence>
<feature type="transmembrane region" description="Helical" evidence="7">
    <location>
        <begin position="44"/>
        <end position="60"/>
    </location>
</feature>
<evidence type="ECO:0000256" key="4">
    <source>
        <dbReference type="ARBA" id="ARBA00022692"/>
    </source>
</evidence>
<dbReference type="PANTHER" id="PTHR43840:SF15">
    <property type="entry name" value="MITOCHONDRIAL METAL TRANSPORTER 1-RELATED"/>
    <property type="match status" value="1"/>
</dbReference>
<sequence>MEEDLLKQRTQRWIVSLSVLILVGKFLAYYLTNSVGILTDAMESIVNVTAGFISLFSLYVSSKPKDKSHPFGHGKVELISASIEGILIMVAGLLIIYEAIKRLYEPTLISKLDIGILIVALGGLFNYLMGWYSISIGRKHNSIALIAGGKHLQSDTYSTIGLILGLTLLYFTKLSWIDSALALIFGSIIVITGVNILRKTVATLMDEADVLVLESMVKAISTHRKDDWIDIHNMKTIKYGSQLFVDCDLTLPWFYNINESHKACDELKALLTREFSGRVLVSIHSDPCDAKHCEHCKVKGCLYRIEAFREEHELTLTELTQTDEDRNE</sequence>
<dbReference type="Gene3D" id="1.20.1510.10">
    <property type="entry name" value="Cation efflux protein transmembrane domain"/>
    <property type="match status" value="1"/>
</dbReference>
<dbReference type="GO" id="GO:0015093">
    <property type="term" value="F:ferrous iron transmembrane transporter activity"/>
    <property type="evidence" value="ECO:0007669"/>
    <property type="project" value="TreeGrafter"/>
</dbReference>
<evidence type="ECO:0000259" key="9">
    <source>
        <dbReference type="Pfam" id="PF16916"/>
    </source>
</evidence>
<comment type="subcellular location">
    <subcellularLocation>
        <location evidence="1">Membrane</location>
        <topology evidence="1">Multi-pass membrane protein</topology>
    </subcellularLocation>
</comment>
<dbReference type="GO" id="GO:0015341">
    <property type="term" value="F:zinc efflux antiporter activity"/>
    <property type="evidence" value="ECO:0007669"/>
    <property type="project" value="TreeGrafter"/>
</dbReference>
<dbReference type="SUPFAM" id="SSF160240">
    <property type="entry name" value="Cation efflux protein cytoplasmic domain-like"/>
    <property type="match status" value="1"/>
</dbReference>
<dbReference type="EMBL" id="FUYQ01000015">
    <property type="protein sequence ID" value="SKB65000.1"/>
    <property type="molecule type" value="Genomic_DNA"/>
</dbReference>
<dbReference type="GO" id="GO:0006882">
    <property type="term" value="P:intracellular zinc ion homeostasis"/>
    <property type="evidence" value="ECO:0007669"/>
    <property type="project" value="TreeGrafter"/>
</dbReference>
<dbReference type="NCBIfam" id="TIGR01297">
    <property type="entry name" value="CDF"/>
    <property type="match status" value="1"/>
</dbReference>
<dbReference type="GO" id="GO:0015086">
    <property type="term" value="F:cadmium ion transmembrane transporter activity"/>
    <property type="evidence" value="ECO:0007669"/>
    <property type="project" value="TreeGrafter"/>
</dbReference>
<evidence type="ECO:0000256" key="1">
    <source>
        <dbReference type="ARBA" id="ARBA00004141"/>
    </source>
</evidence>
<comment type="similarity">
    <text evidence="2">Belongs to the cation diffusion facilitator (CDF) transporter (TC 2.A.4) family.</text>
</comment>
<dbReference type="Pfam" id="PF16916">
    <property type="entry name" value="ZT_dimer"/>
    <property type="match status" value="1"/>
</dbReference>
<dbReference type="InterPro" id="IPR058533">
    <property type="entry name" value="Cation_efflux_TM"/>
</dbReference>
<dbReference type="Proteomes" id="UP000190852">
    <property type="component" value="Unassembled WGS sequence"/>
</dbReference>
<evidence type="ECO:0000256" key="6">
    <source>
        <dbReference type="ARBA" id="ARBA00023136"/>
    </source>
</evidence>
<feature type="transmembrane region" description="Helical" evidence="7">
    <location>
        <begin position="12"/>
        <end position="32"/>
    </location>
</feature>
<reference evidence="11" key="1">
    <citation type="submission" date="2017-02" db="EMBL/GenBank/DDBJ databases">
        <authorList>
            <person name="Varghese N."/>
            <person name="Submissions S."/>
        </authorList>
    </citation>
    <scope>NUCLEOTIDE SEQUENCE [LARGE SCALE GENOMIC DNA]</scope>
    <source>
        <strain evidence="11">DSM 24967</strain>
    </source>
</reference>
<keyword evidence="5 7" id="KW-1133">Transmembrane helix</keyword>
<feature type="transmembrane region" description="Helical" evidence="7">
    <location>
        <begin position="155"/>
        <end position="173"/>
    </location>
</feature>
<dbReference type="InterPro" id="IPR002524">
    <property type="entry name" value="Cation_efflux"/>
</dbReference>
<evidence type="ECO:0000256" key="5">
    <source>
        <dbReference type="ARBA" id="ARBA00022989"/>
    </source>
</evidence>
<accession>A0A1T5D0J2</accession>
<keyword evidence="3" id="KW-0813">Transport</keyword>
<dbReference type="RefSeq" id="WP_079683683.1">
    <property type="nucleotide sequence ID" value="NZ_FUYQ01000015.1"/>
</dbReference>
<evidence type="ECO:0000256" key="7">
    <source>
        <dbReference type="SAM" id="Phobius"/>
    </source>
</evidence>
<dbReference type="PANTHER" id="PTHR43840">
    <property type="entry name" value="MITOCHONDRIAL METAL TRANSPORTER 1-RELATED"/>
    <property type="match status" value="1"/>
</dbReference>
<feature type="domain" description="Cation efflux protein cytoplasmic" evidence="9">
    <location>
        <begin position="223"/>
        <end position="288"/>
    </location>
</feature>
<keyword evidence="4 7" id="KW-0812">Transmembrane</keyword>
<protein>
    <submittedName>
        <fullName evidence="10">Cation diffusion facilitator family transporter</fullName>
    </submittedName>
</protein>
<dbReference type="InterPro" id="IPR027469">
    <property type="entry name" value="Cation_efflux_TMD_sf"/>
</dbReference>
<dbReference type="SUPFAM" id="SSF161111">
    <property type="entry name" value="Cation efflux protein transmembrane domain-like"/>
    <property type="match status" value="1"/>
</dbReference>
<dbReference type="InterPro" id="IPR050291">
    <property type="entry name" value="CDF_Transporter"/>
</dbReference>
<feature type="transmembrane region" description="Helical" evidence="7">
    <location>
        <begin position="179"/>
        <end position="197"/>
    </location>
</feature>
<name>A0A1T5D0J2_9BACT</name>
<dbReference type="InterPro" id="IPR036837">
    <property type="entry name" value="Cation_efflux_CTD_sf"/>
</dbReference>
<dbReference type="Pfam" id="PF01545">
    <property type="entry name" value="Cation_efflux"/>
    <property type="match status" value="1"/>
</dbReference>
<dbReference type="GO" id="GO:0005886">
    <property type="term" value="C:plasma membrane"/>
    <property type="evidence" value="ECO:0007669"/>
    <property type="project" value="TreeGrafter"/>
</dbReference>
<dbReference type="AlphaFoldDB" id="A0A1T5D0J2"/>
<keyword evidence="11" id="KW-1185">Reference proteome</keyword>
<feature type="transmembrane region" description="Helical" evidence="7">
    <location>
        <begin position="81"/>
        <end position="100"/>
    </location>
</feature>
<dbReference type="Gene3D" id="3.30.70.1350">
    <property type="entry name" value="Cation efflux protein, cytoplasmic domain"/>
    <property type="match status" value="1"/>
</dbReference>
<evidence type="ECO:0000259" key="8">
    <source>
        <dbReference type="Pfam" id="PF01545"/>
    </source>
</evidence>
<evidence type="ECO:0000256" key="3">
    <source>
        <dbReference type="ARBA" id="ARBA00022448"/>
    </source>
</evidence>